<protein>
    <submittedName>
        <fullName evidence="12">Grh/CP2 DB domain-containing protein</fullName>
    </submittedName>
</protein>
<dbReference type="PANTHER" id="PTHR11037:SF21">
    <property type="entry name" value="GEMINI, ISOFORM C"/>
    <property type="match status" value="1"/>
</dbReference>
<dbReference type="Pfam" id="PF25416">
    <property type="entry name" value="GRHL1_C"/>
    <property type="match status" value="1"/>
</dbReference>
<dbReference type="Gene3D" id="1.10.150.50">
    <property type="entry name" value="Transcription Factor, Ets-1"/>
    <property type="match status" value="1"/>
</dbReference>
<organism evidence="12">
    <name type="scientific">Brugia timori</name>
    <dbReference type="NCBI Taxonomy" id="42155"/>
    <lineage>
        <taxon>Eukaryota</taxon>
        <taxon>Metazoa</taxon>
        <taxon>Ecdysozoa</taxon>
        <taxon>Nematoda</taxon>
        <taxon>Chromadorea</taxon>
        <taxon>Rhabditida</taxon>
        <taxon>Spirurina</taxon>
        <taxon>Spiruromorpha</taxon>
        <taxon>Filarioidea</taxon>
        <taxon>Onchocercidae</taxon>
        <taxon>Brugia</taxon>
    </lineage>
</organism>
<dbReference type="GO" id="GO:0000978">
    <property type="term" value="F:RNA polymerase II cis-regulatory region sequence-specific DNA binding"/>
    <property type="evidence" value="ECO:0007669"/>
    <property type="project" value="TreeGrafter"/>
</dbReference>
<evidence type="ECO:0000259" key="9">
    <source>
        <dbReference type="PROSITE" id="PS51968"/>
    </source>
</evidence>
<reference evidence="12" key="1">
    <citation type="submission" date="2017-02" db="UniProtKB">
        <authorList>
            <consortium name="WormBaseParasite"/>
        </authorList>
    </citation>
    <scope>IDENTIFICATION</scope>
</reference>
<feature type="domain" description="Grh/CP2 DB" evidence="9">
    <location>
        <begin position="42"/>
        <end position="291"/>
    </location>
</feature>
<evidence type="ECO:0000313" key="12">
    <source>
        <dbReference type="WBParaSite" id="BTMF_0001110101-mRNA-1"/>
    </source>
</evidence>
<dbReference type="AlphaFoldDB" id="A0A0R3QTP9"/>
<dbReference type="InterPro" id="IPR057520">
    <property type="entry name" value="GRHL1/CP2_C"/>
</dbReference>
<dbReference type="InterPro" id="IPR013761">
    <property type="entry name" value="SAM/pointed_sf"/>
</dbReference>
<evidence type="ECO:0000256" key="4">
    <source>
        <dbReference type="ARBA" id="ARBA00023125"/>
    </source>
</evidence>
<dbReference type="WBParaSite" id="BTMF_0001110101-mRNA-1">
    <property type="protein sequence ID" value="BTMF_0001110101-mRNA-1"/>
    <property type="gene ID" value="BTMF_0001110101"/>
</dbReference>
<dbReference type="EMBL" id="UZAG01016779">
    <property type="protein sequence ID" value="VDO30747.1"/>
    <property type="molecule type" value="Genomic_DNA"/>
</dbReference>
<evidence type="ECO:0000256" key="3">
    <source>
        <dbReference type="ARBA" id="ARBA00023015"/>
    </source>
</evidence>
<gene>
    <name evidence="10" type="ORF">BTMF_LOCUS9135</name>
</gene>
<evidence type="ECO:0000256" key="8">
    <source>
        <dbReference type="SAM" id="MobiDB-lite"/>
    </source>
</evidence>
<comment type="similarity">
    <text evidence="2">Belongs to the grh/CP2 family. CP2 subfamily.</text>
</comment>
<evidence type="ECO:0000256" key="6">
    <source>
        <dbReference type="ARBA" id="ARBA00023242"/>
    </source>
</evidence>
<evidence type="ECO:0000256" key="7">
    <source>
        <dbReference type="PROSITE-ProRule" id="PRU01313"/>
    </source>
</evidence>
<dbReference type="Proteomes" id="UP000280834">
    <property type="component" value="Unassembled WGS sequence"/>
</dbReference>
<dbReference type="PANTHER" id="PTHR11037">
    <property type="entry name" value="TRANSCRIPTION FACTOR CP2"/>
    <property type="match status" value="1"/>
</dbReference>
<feature type="region of interest" description="Disordered" evidence="8">
    <location>
        <begin position="1"/>
        <end position="25"/>
    </location>
</feature>
<keyword evidence="11" id="KW-1185">Reference proteome</keyword>
<name>A0A0R3QTP9_9BILA</name>
<dbReference type="GO" id="GO:0001228">
    <property type="term" value="F:DNA-binding transcription activator activity, RNA polymerase II-specific"/>
    <property type="evidence" value="ECO:0007669"/>
    <property type="project" value="TreeGrafter"/>
</dbReference>
<proteinExistence type="inferred from homology"/>
<dbReference type="PROSITE" id="PS51968">
    <property type="entry name" value="GRH_CP2_DB"/>
    <property type="match status" value="1"/>
</dbReference>
<dbReference type="GO" id="GO:0005634">
    <property type="term" value="C:nucleus"/>
    <property type="evidence" value="ECO:0007669"/>
    <property type="project" value="UniProtKB-SubCell"/>
</dbReference>
<keyword evidence="5" id="KW-0804">Transcription</keyword>
<dbReference type="InterPro" id="IPR041418">
    <property type="entry name" value="SAM_3"/>
</dbReference>
<evidence type="ECO:0000313" key="11">
    <source>
        <dbReference type="Proteomes" id="UP000280834"/>
    </source>
</evidence>
<keyword evidence="3" id="KW-0805">Transcription regulation</keyword>
<dbReference type="Pfam" id="PF18016">
    <property type="entry name" value="SAM_3"/>
    <property type="match status" value="1"/>
</dbReference>
<dbReference type="STRING" id="42155.A0A0R3QTP9"/>
<dbReference type="InterPro" id="IPR007604">
    <property type="entry name" value="CP2"/>
</dbReference>
<evidence type="ECO:0000256" key="2">
    <source>
        <dbReference type="ARBA" id="ARBA00010852"/>
    </source>
</evidence>
<evidence type="ECO:0000256" key="1">
    <source>
        <dbReference type="ARBA" id="ARBA00004123"/>
    </source>
</evidence>
<evidence type="ECO:0000256" key="5">
    <source>
        <dbReference type="ARBA" id="ARBA00023163"/>
    </source>
</evidence>
<comment type="subcellular location">
    <subcellularLocation>
        <location evidence="1 7">Nucleus</location>
    </subcellularLocation>
</comment>
<reference evidence="10 11" key="2">
    <citation type="submission" date="2018-11" db="EMBL/GenBank/DDBJ databases">
        <authorList>
            <consortium name="Pathogen Informatics"/>
        </authorList>
    </citation>
    <scope>NUCLEOTIDE SEQUENCE [LARGE SCALE GENOMIC DNA]</scope>
</reference>
<dbReference type="Pfam" id="PF04516">
    <property type="entry name" value="CP2"/>
    <property type="match status" value="1"/>
</dbReference>
<keyword evidence="4 7" id="KW-0238">DNA-binding</keyword>
<evidence type="ECO:0000313" key="10">
    <source>
        <dbReference type="EMBL" id="VDO30747.1"/>
    </source>
</evidence>
<sequence length="474" mass="54410">MLSACDLLPGPSHENDDESIWQSTDSTTISRNTTWHNISSAATAMLEYILMAPTSAAIPLHEQPVTFLNQNRPYEIKCRKCALEPYSDGQDSCYKVDSDNHLFRQQKVALPDERLNGNMEGEKSRKTLLHIRQVQYECHMPRCSNVSQVKYALRSAEFVWDGSLPNASLFIKFFVLSSDFVDSCGEKGEPFRLVFQTYSYRSLELLQQNSSLIQIFKLHGAERKRRTERKKATLHANQEQYQPSYDYTFLLGADFDYDVDSEERVTPTEQVEYIGASLGRSKLLRVATAFDDMEQVISKRHCNLSVDSNYSRENSVTEADINEVRICASHSAAFVMKWLESHRFTNCTHIFNNYSGEDILRLSTLDLNSLIGDKSEALRLFQALRKKALEPLITIYMALEGSSIYNMIRLYDGTLDELKEKMGKITSSAVRQIFVRGPRDILIRVTDQVIESWQNESIFRIMRINNECTLIVEK</sequence>
<accession>A0A0R3QTP9</accession>
<dbReference type="InterPro" id="IPR040167">
    <property type="entry name" value="TF_CP2-like"/>
</dbReference>
<keyword evidence="6 7" id="KW-0539">Nucleus</keyword>